<dbReference type="GO" id="GO:0010090">
    <property type="term" value="P:trichome morphogenesis"/>
    <property type="evidence" value="ECO:0007669"/>
    <property type="project" value="InterPro"/>
</dbReference>
<dbReference type="InterPro" id="IPR044708">
    <property type="entry name" value="CPR5"/>
</dbReference>
<reference evidence="3 4" key="1">
    <citation type="submission" date="2024-01" db="EMBL/GenBank/DDBJ databases">
        <title>The genomes of 5 underutilized Papilionoideae crops provide insights into root nodulation and disease resistanc.</title>
        <authorList>
            <person name="Yuan L."/>
        </authorList>
    </citation>
    <scope>NUCLEOTIDE SEQUENCE [LARGE SCALE GENOMIC DNA]</scope>
    <source>
        <strain evidence="3">ZHUSHIDOU_FW_LH</strain>
        <tissue evidence="3">Leaf</tissue>
    </source>
</reference>
<organism evidence="3 4">
    <name type="scientific">Crotalaria pallida</name>
    <name type="common">Smooth rattlebox</name>
    <name type="synonym">Crotalaria striata</name>
    <dbReference type="NCBI Taxonomy" id="3830"/>
    <lineage>
        <taxon>Eukaryota</taxon>
        <taxon>Viridiplantae</taxon>
        <taxon>Streptophyta</taxon>
        <taxon>Embryophyta</taxon>
        <taxon>Tracheophyta</taxon>
        <taxon>Spermatophyta</taxon>
        <taxon>Magnoliopsida</taxon>
        <taxon>eudicotyledons</taxon>
        <taxon>Gunneridae</taxon>
        <taxon>Pentapetalae</taxon>
        <taxon>rosids</taxon>
        <taxon>fabids</taxon>
        <taxon>Fabales</taxon>
        <taxon>Fabaceae</taxon>
        <taxon>Papilionoideae</taxon>
        <taxon>50 kb inversion clade</taxon>
        <taxon>genistoids sensu lato</taxon>
        <taxon>core genistoids</taxon>
        <taxon>Crotalarieae</taxon>
        <taxon>Crotalaria</taxon>
    </lineage>
</organism>
<feature type="region of interest" description="Disordered" evidence="1">
    <location>
        <begin position="1"/>
        <end position="77"/>
    </location>
</feature>
<sequence length="546" mass="60455">MDPTPTPTPSSLTTDSNCSSGIQKRKRKSSKGKSNSDANEATSSFSSSQQQHQQKGKVKRRSPRVHVARRTNAGGGGVAAIGLPLGMSFAAVMAQVLYRRDAAAETMSPDHLSSMCTSAIKESLTNVFGDKLDGLTRNFEQSFCSTLSTLRLIYESSTSNEGNKINTTKMEIPSSKLTLDKGDCSSDVLKEDAHSGAFSNSQILDQSIRYVEEVKETFHVDSVSRGLAPHDPSNLMVPFSSTSSRCVVNNPVISSFEKSVVEQCRSNDLKTFELGLAMKKLKLKETQLALNYDLNNLERSKLAMGVSKASFKAEKFKNQLEDMRYGELKKKCVDCLIAGLLVMSFLLLYAAYVYSYERIAEATGSCTPSTEEPSSWWTPKSVSSFNSRLHVVMCQVQVMSRMLFGVLMIVAIAYLFVQRSSLSSQTMPITFIFLMLGIGCGYCGKLCVGTLGGNGYVWLIYWEILCLLHFLSIVFTSTLYPILHGPVTALKTTKQSTFFPYWIRQCLFYATLVLFLPVFCGTMPFATLGQWKDHFFVSSSYSEPEF</sequence>
<name>A0AAN9NZW2_CROPI</name>
<proteinExistence type="predicted"/>
<dbReference type="PANTHER" id="PTHR35322">
    <property type="entry name" value="PROTEIN CPR-5"/>
    <property type="match status" value="1"/>
</dbReference>
<evidence type="ECO:0000313" key="3">
    <source>
        <dbReference type="EMBL" id="KAK7282410.1"/>
    </source>
</evidence>
<keyword evidence="2" id="KW-0812">Transmembrane</keyword>
<accession>A0AAN9NZW2</accession>
<evidence type="ECO:0000313" key="4">
    <source>
        <dbReference type="Proteomes" id="UP001372338"/>
    </source>
</evidence>
<feature type="transmembrane region" description="Helical" evidence="2">
    <location>
        <begin position="459"/>
        <end position="485"/>
    </location>
</feature>
<feature type="transmembrane region" description="Helical" evidence="2">
    <location>
        <begin position="78"/>
        <end position="98"/>
    </location>
</feature>
<feature type="transmembrane region" description="Helical" evidence="2">
    <location>
        <begin position="333"/>
        <end position="354"/>
    </location>
</feature>
<dbReference type="Proteomes" id="UP001372338">
    <property type="component" value="Unassembled WGS sequence"/>
</dbReference>
<dbReference type="EMBL" id="JAYWIO010000002">
    <property type="protein sequence ID" value="KAK7282410.1"/>
    <property type="molecule type" value="Genomic_DNA"/>
</dbReference>
<protein>
    <recommendedName>
        <fullName evidence="5">Protein CPR-5</fullName>
    </recommendedName>
</protein>
<evidence type="ECO:0008006" key="5">
    <source>
        <dbReference type="Google" id="ProtNLM"/>
    </source>
</evidence>
<keyword evidence="4" id="KW-1185">Reference proteome</keyword>
<feature type="transmembrane region" description="Helical" evidence="2">
    <location>
        <begin position="398"/>
        <end position="417"/>
    </location>
</feature>
<dbReference type="GO" id="GO:0010150">
    <property type="term" value="P:leaf senescence"/>
    <property type="evidence" value="ECO:0007669"/>
    <property type="project" value="InterPro"/>
</dbReference>
<feature type="compositionally biased region" description="Low complexity" evidence="1">
    <location>
        <begin position="43"/>
        <end position="53"/>
    </location>
</feature>
<dbReference type="GO" id="GO:0006952">
    <property type="term" value="P:defense response"/>
    <property type="evidence" value="ECO:0007669"/>
    <property type="project" value="InterPro"/>
</dbReference>
<dbReference type="PANTHER" id="PTHR35322:SF2">
    <property type="entry name" value="PROTEIN CPR-5"/>
    <property type="match status" value="1"/>
</dbReference>
<evidence type="ECO:0000256" key="1">
    <source>
        <dbReference type="SAM" id="MobiDB-lite"/>
    </source>
</evidence>
<dbReference type="AlphaFoldDB" id="A0AAN9NZW2"/>
<feature type="transmembrane region" description="Helical" evidence="2">
    <location>
        <begin position="506"/>
        <end position="526"/>
    </location>
</feature>
<keyword evidence="2" id="KW-1133">Transmembrane helix</keyword>
<feature type="compositionally biased region" description="Basic residues" evidence="1">
    <location>
        <begin position="54"/>
        <end position="69"/>
    </location>
</feature>
<feature type="transmembrane region" description="Helical" evidence="2">
    <location>
        <begin position="429"/>
        <end position="453"/>
    </location>
</feature>
<gene>
    <name evidence="3" type="ORF">RIF29_11146</name>
</gene>
<evidence type="ECO:0000256" key="2">
    <source>
        <dbReference type="SAM" id="Phobius"/>
    </source>
</evidence>
<keyword evidence="2" id="KW-0472">Membrane</keyword>
<feature type="compositionally biased region" description="Low complexity" evidence="1">
    <location>
        <begin position="9"/>
        <end position="22"/>
    </location>
</feature>
<comment type="caution">
    <text evidence="3">The sequence shown here is derived from an EMBL/GenBank/DDBJ whole genome shotgun (WGS) entry which is preliminary data.</text>
</comment>